<dbReference type="PANTHER" id="PTHR11610">
    <property type="entry name" value="LIPASE"/>
    <property type="match status" value="1"/>
</dbReference>
<dbReference type="SUPFAM" id="SSF53474">
    <property type="entry name" value="alpha/beta-Hydrolases"/>
    <property type="match status" value="1"/>
</dbReference>
<dbReference type="Pfam" id="PF00151">
    <property type="entry name" value="Lipase"/>
    <property type="match status" value="1"/>
</dbReference>
<dbReference type="Proteomes" id="UP001549921">
    <property type="component" value="Unassembled WGS sequence"/>
</dbReference>
<gene>
    <name evidence="7" type="ORF">ABMA28_009105</name>
</gene>
<reference evidence="7 8" key="1">
    <citation type="submission" date="2024-06" db="EMBL/GenBank/DDBJ databases">
        <title>A chromosome-level genome assembly of beet webworm, Loxostege sticticalis.</title>
        <authorList>
            <person name="Zhang Y."/>
        </authorList>
    </citation>
    <scope>NUCLEOTIDE SEQUENCE [LARGE SCALE GENOMIC DNA]</scope>
    <source>
        <strain evidence="7">AQ028</strain>
        <tissue evidence="7">Male pupae</tissue>
    </source>
</reference>
<keyword evidence="5" id="KW-0732">Signal</keyword>
<dbReference type="PANTHER" id="PTHR11610:SF173">
    <property type="entry name" value="LIPASE DOMAIN-CONTAINING PROTEIN-RELATED"/>
    <property type="match status" value="1"/>
</dbReference>
<dbReference type="InterPro" id="IPR000734">
    <property type="entry name" value="TAG_lipase"/>
</dbReference>
<sequence>MYLWVLFCAVARAAPAPAPADFFTALGRGLQQEVASAKQPVVETVSYVGSSQCSHVKKLFGVAYEQIEGEKEPDLNQLSLKYVTQALNLSFNINSVSELLLQTPRSLEEKLVIYVHGFTDDPSKDSFKTISEAFFKKGMYNVLALDGSSLIHWLYLRSTSYVRFIGEKLGETLADMLKAGYNPLNLHIIGHSLGAHIAGFTGKQFTRLTGLRVGRITGLDPAGPCFSHVDDDLRLNSTDAEFVDVIHTDGGTYGLKHAVGQVDFYPNSGSQQPNCLLSTCSHSRAWQLFAESVINEAAFPAVKCDSWEAFTKGKCFNEISYMGLPCKPGTTGLYYLQTRGDPPYGIGPNGTVYENNEGIVKNLLG</sequence>
<proteinExistence type="inferred from homology"/>
<evidence type="ECO:0000313" key="7">
    <source>
        <dbReference type="EMBL" id="KAL0811654.1"/>
    </source>
</evidence>
<comment type="caution">
    <text evidence="7">The sequence shown here is derived from an EMBL/GenBank/DDBJ whole genome shotgun (WGS) entry which is preliminary data.</text>
</comment>
<comment type="subcellular location">
    <subcellularLocation>
        <location evidence="1">Secreted</location>
    </subcellularLocation>
</comment>
<evidence type="ECO:0000256" key="5">
    <source>
        <dbReference type="SAM" id="SignalP"/>
    </source>
</evidence>
<evidence type="ECO:0000259" key="6">
    <source>
        <dbReference type="Pfam" id="PF00151"/>
    </source>
</evidence>
<dbReference type="InterPro" id="IPR033906">
    <property type="entry name" value="Lipase_N"/>
</dbReference>
<name>A0ABD0SC76_LOXSC</name>
<evidence type="ECO:0000313" key="8">
    <source>
        <dbReference type="Proteomes" id="UP001549921"/>
    </source>
</evidence>
<dbReference type="GO" id="GO:0005576">
    <property type="term" value="C:extracellular region"/>
    <property type="evidence" value="ECO:0007669"/>
    <property type="project" value="UniProtKB-SubCell"/>
</dbReference>
<feature type="chain" id="PRO_5044765232" description="Lipase domain-containing protein" evidence="5">
    <location>
        <begin position="21"/>
        <end position="365"/>
    </location>
</feature>
<evidence type="ECO:0000256" key="3">
    <source>
        <dbReference type="ARBA" id="ARBA00022525"/>
    </source>
</evidence>
<accession>A0ABD0SC76</accession>
<dbReference type="InterPro" id="IPR029058">
    <property type="entry name" value="AB_hydrolase_fold"/>
</dbReference>
<protein>
    <recommendedName>
        <fullName evidence="6">Lipase domain-containing protein</fullName>
    </recommendedName>
</protein>
<feature type="signal peptide" evidence="5">
    <location>
        <begin position="1"/>
        <end position="20"/>
    </location>
</feature>
<comment type="similarity">
    <text evidence="2 4">Belongs to the AB hydrolase superfamily. Lipase family.</text>
</comment>
<dbReference type="CDD" id="cd00707">
    <property type="entry name" value="Pancreat_lipase_like"/>
    <property type="match status" value="1"/>
</dbReference>
<dbReference type="Gene3D" id="3.40.50.1820">
    <property type="entry name" value="alpha/beta hydrolase"/>
    <property type="match status" value="1"/>
</dbReference>
<dbReference type="InterPro" id="IPR013818">
    <property type="entry name" value="Lipase"/>
</dbReference>
<feature type="domain" description="Lipase" evidence="6">
    <location>
        <begin position="93"/>
        <end position="343"/>
    </location>
</feature>
<dbReference type="PRINTS" id="PR00821">
    <property type="entry name" value="TAGLIPASE"/>
</dbReference>
<evidence type="ECO:0000256" key="2">
    <source>
        <dbReference type="ARBA" id="ARBA00010701"/>
    </source>
</evidence>
<evidence type="ECO:0000256" key="4">
    <source>
        <dbReference type="RuleBase" id="RU004262"/>
    </source>
</evidence>
<dbReference type="AlphaFoldDB" id="A0ABD0SC76"/>
<organism evidence="7 8">
    <name type="scientific">Loxostege sticticalis</name>
    <name type="common">Beet webworm moth</name>
    <dbReference type="NCBI Taxonomy" id="481309"/>
    <lineage>
        <taxon>Eukaryota</taxon>
        <taxon>Metazoa</taxon>
        <taxon>Ecdysozoa</taxon>
        <taxon>Arthropoda</taxon>
        <taxon>Hexapoda</taxon>
        <taxon>Insecta</taxon>
        <taxon>Pterygota</taxon>
        <taxon>Neoptera</taxon>
        <taxon>Endopterygota</taxon>
        <taxon>Lepidoptera</taxon>
        <taxon>Glossata</taxon>
        <taxon>Ditrysia</taxon>
        <taxon>Pyraloidea</taxon>
        <taxon>Crambidae</taxon>
        <taxon>Pyraustinae</taxon>
        <taxon>Loxostege</taxon>
    </lineage>
</organism>
<dbReference type="EMBL" id="JBEDNZ010000023">
    <property type="protein sequence ID" value="KAL0811654.1"/>
    <property type="molecule type" value="Genomic_DNA"/>
</dbReference>
<keyword evidence="3" id="KW-0964">Secreted</keyword>
<evidence type="ECO:0000256" key="1">
    <source>
        <dbReference type="ARBA" id="ARBA00004613"/>
    </source>
</evidence>